<protein>
    <submittedName>
        <fullName evidence="3">Thiosulfate sulfurtransferase PspE</fullName>
        <ecNumber evidence="3">2.8.1.1</ecNumber>
    </submittedName>
</protein>
<proteinExistence type="predicted"/>
<feature type="signal peptide" evidence="1">
    <location>
        <begin position="1"/>
        <end position="26"/>
    </location>
</feature>
<keyword evidence="1" id="KW-0732">Signal</keyword>
<feature type="domain" description="Rhodanese" evidence="2">
    <location>
        <begin position="167"/>
        <end position="227"/>
    </location>
</feature>
<dbReference type="PROSITE" id="PS50206">
    <property type="entry name" value="RHODANESE_3"/>
    <property type="match status" value="1"/>
</dbReference>
<dbReference type="CDD" id="cd00158">
    <property type="entry name" value="RHOD"/>
    <property type="match status" value="1"/>
</dbReference>
<organism evidence="3 4">
    <name type="scientific">Sporotomaculum syntrophicum</name>
    <dbReference type="NCBI Taxonomy" id="182264"/>
    <lineage>
        <taxon>Bacteria</taxon>
        <taxon>Bacillati</taxon>
        <taxon>Bacillota</taxon>
        <taxon>Clostridia</taxon>
        <taxon>Eubacteriales</taxon>
        <taxon>Desulfallaceae</taxon>
        <taxon>Sporotomaculum</taxon>
    </lineage>
</organism>
<sequence>MSNLKRKVVSCLLGIYLLFTFLPAVCAEELTDVTLSVNGKVLAVNSAAIVDNGTVLVPFRAVFEELGAAVTWDKVTKKAYATKENTIVIACIPCEFVSVNDEIRPISVPPRIVNDRVMIPANVVNGLFGASTAGTASDADTDTIKGTSAVEYKKITPEEAKAMMENERKQVTVIDVRSADEFASGHIEGALLIPVDDIEKLAAAQLPDKDATILVYCGSGVRSAKAANTN</sequence>
<dbReference type="Gene3D" id="3.40.250.10">
    <property type="entry name" value="Rhodanese-like domain"/>
    <property type="match status" value="1"/>
</dbReference>
<accession>A0A9D2WQG0</accession>
<dbReference type="SMART" id="SM00450">
    <property type="entry name" value="RHOD"/>
    <property type="match status" value="1"/>
</dbReference>
<dbReference type="GO" id="GO:0004792">
    <property type="term" value="F:thiosulfate-cyanide sulfurtransferase activity"/>
    <property type="evidence" value="ECO:0007669"/>
    <property type="project" value="UniProtKB-EC"/>
</dbReference>
<keyword evidence="4" id="KW-1185">Reference proteome</keyword>
<dbReference type="Gene3D" id="3.30.457.10">
    <property type="entry name" value="Copper amine oxidase-like, N-terminal domain"/>
    <property type="match status" value="1"/>
</dbReference>
<dbReference type="InterPro" id="IPR036582">
    <property type="entry name" value="Mao_N_sf"/>
</dbReference>
<dbReference type="InterPro" id="IPR012854">
    <property type="entry name" value="Cu_amine_oxidase-like_N"/>
</dbReference>
<gene>
    <name evidence="3" type="primary">pspE</name>
    <name evidence="3" type="ORF">SPSYN_01177</name>
</gene>
<evidence type="ECO:0000259" key="2">
    <source>
        <dbReference type="PROSITE" id="PS50206"/>
    </source>
</evidence>
<evidence type="ECO:0000256" key="1">
    <source>
        <dbReference type="SAM" id="SignalP"/>
    </source>
</evidence>
<dbReference type="InterPro" id="IPR036873">
    <property type="entry name" value="Rhodanese-like_dom_sf"/>
</dbReference>
<dbReference type="InterPro" id="IPR001763">
    <property type="entry name" value="Rhodanese-like_dom"/>
</dbReference>
<dbReference type="PANTHER" id="PTHR44086:SF10">
    <property type="entry name" value="THIOSULFATE SULFURTRANSFERASE_RHODANESE-LIKE DOMAIN-CONTAINING PROTEIN 3"/>
    <property type="match status" value="1"/>
</dbReference>
<dbReference type="Pfam" id="PF00581">
    <property type="entry name" value="Rhodanese"/>
    <property type="match status" value="1"/>
</dbReference>
<dbReference type="Pfam" id="PF07833">
    <property type="entry name" value="Cu_amine_oxidN1"/>
    <property type="match status" value="1"/>
</dbReference>
<dbReference type="SUPFAM" id="SSF55383">
    <property type="entry name" value="Copper amine oxidase, domain N"/>
    <property type="match status" value="1"/>
</dbReference>
<dbReference type="EC" id="2.8.1.1" evidence="3"/>
<name>A0A9D2WQG0_9FIRM</name>
<evidence type="ECO:0000313" key="4">
    <source>
        <dbReference type="Proteomes" id="UP000798488"/>
    </source>
</evidence>
<evidence type="ECO:0000313" key="3">
    <source>
        <dbReference type="EMBL" id="KAF1085041.1"/>
    </source>
</evidence>
<comment type="caution">
    <text evidence="3">The sequence shown here is derived from an EMBL/GenBank/DDBJ whole genome shotgun (WGS) entry which is preliminary data.</text>
</comment>
<feature type="chain" id="PRO_5039108915" evidence="1">
    <location>
        <begin position="27"/>
        <end position="230"/>
    </location>
</feature>
<keyword evidence="3" id="KW-0808">Transferase</keyword>
<dbReference type="Proteomes" id="UP000798488">
    <property type="component" value="Unassembled WGS sequence"/>
</dbReference>
<dbReference type="AlphaFoldDB" id="A0A9D2WQG0"/>
<dbReference type="EMBL" id="LSRS01000003">
    <property type="protein sequence ID" value="KAF1085041.1"/>
    <property type="molecule type" value="Genomic_DNA"/>
</dbReference>
<dbReference type="RefSeq" id="WP_243152933.1">
    <property type="nucleotide sequence ID" value="NZ_LSRS01000003.1"/>
</dbReference>
<dbReference type="PANTHER" id="PTHR44086">
    <property type="entry name" value="THIOSULFATE SULFURTRANSFERASE RDL2, MITOCHONDRIAL-RELATED"/>
    <property type="match status" value="1"/>
</dbReference>
<dbReference type="SUPFAM" id="SSF52821">
    <property type="entry name" value="Rhodanese/Cell cycle control phosphatase"/>
    <property type="match status" value="1"/>
</dbReference>
<reference evidence="3" key="1">
    <citation type="submission" date="2016-02" db="EMBL/GenBank/DDBJ databases">
        <title>Draft Genome Sequence of Sporotomaculum syntrophicum Strain FB, a Syntrophic Benzoate Degrader.</title>
        <authorList>
            <person name="Nobu M.K."/>
            <person name="Narihiro T."/>
            <person name="Qiu Y.-L."/>
            <person name="Ohashi A."/>
            <person name="Liu W.-T."/>
            <person name="Yuji S."/>
        </authorList>
    </citation>
    <scope>NUCLEOTIDE SEQUENCE</scope>
    <source>
        <strain evidence="3">FB</strain>
    </source>
</reference>